<dbReference type="InterPro" id="IPR036390">
    <property type="entry name" value="WH_DNA-bd_sf"/>
</dbReference>
<dbReference type="GO" id="GO:0003700">
    <property type="term" value="F:DNA-binding transcription factor activity"/>
    <property type="evidence" value="ECO:0007669"/>
    <property type="project" value="InterPro"/>
</dbReference>
<evidence type="ECO:0000313" key="10">
    <source>
        <dbReference type="Proteomes" id="UP000078454"/>
    </source>
</evidence>
<reference evidence="9 10" key="1">
    <citation type="submission" date="2016-05" db="EMBL/GenBank/DDBJ databases">
        <title>Paenibacillus sp. 1ZS3-15 nov., isolated from the rhizosphere soil.</title>
        <authorList>
            <person name="Zhang X.X."/>
            <person name="Zhang J."/>
        </authorList>
    </citation>
    <scope>NUCLEOTIDE SEQUENCE [LARGE SCALE GENOMIC DNA]</scope>
    <source>
        <strain evidence="9 10">1ZS3-15</strain>
    </source>
</reference>
<dbReference type="CDD" id="cd00609">
    <property type="entry name" value="AAT_like"/>
    <property type="match status" value="1"/>
</dbReference>
<dbReference type="OrthoDB" id="9802601at2"/>
<dbReference type="RefSeq" id="WP_068662017.1">
    <property type="nucleotide sequence ID" value="NZ_LYPB01000044.1"/>
</dbReference>
<dbReference type="PANTHER" id="PTHR46577">
    <property type="entry name" value="HTH-TYPE TRANSCRIPTIONAL REGULATORY PROTEIN GABR"/>
    <property type="match status" value="1"/>
</dbReference>
<comment type="similarity">
    <text evidence="2">In the C-terminal section; belongs to the class-I pyridoxal-phosphate-dependent aminotransferase family.</text>
</comment>
<name>A0A198AN49_9BACL</name>
<dbReference type="Gene3D" id="1.10.10.10">
    <property type="entry name" value="Winged helix-like DNA-binding domain superfamily/Winged helix DNA-binding domain"/>
    <property type="match status" value="1"/>
</dbReference>
<comment type="caution">
    <text evidence="9">The sequence shown here is derived from an EMBL/GenBank/DDBJ whole genome shotgun (WGS) entry which is preliminary data.</text>
</comment>
<evidence type="ECO:0000256" key="3">
    <source>
        <dbReference type="ARBA" id="ARBA00022576"/>
    </source>
</evidence>
<comment type="cofactor">
    <cofactor evidence="1">
        <name>pyridoxal 5'-phosphate</name>
        <dbReference type="ChEBI" id="CHEBI:597326"/>
    </cofactor>
</comment>
<keyword evidence="3" id="KW-0808">Transferase</keyword>
<dbReference type="PROSITE" id="PS50949">
    <property type="entry name" value="HTH_GNTR"/>
    <property type="match status" value="1"/>
</dbReference>
<dbReference type="InterPro" id="IPR036388">
    <property type="entry name" value="WH-like_DNA-bd_sf"/>
</dbReference>
<keyword evidence="7" id="KW-0804">Transcription</keyword>
<evidence type="ECO:0000256" key="2">
    <source>
        <dbReference type="ARBA" id="ARBA00005384"/>
    </source>
</evidence>
<dbReference type="EMBL" id="LYPB01000044">
    <property type="protein sequence ID" value="OAS22677.1"/>
    <property type="molecule type" value="Genomic_DNA"/>
</dbReference>
<sequence length="452" mass="52334">MYKYLLIVNDIEQQLEQGTFKAGQKLPSIRDLSLRYACNKSTVIRAFTLLESRHLIYSIPQSGYYAVQQRGASHELLENKVFDFSSAAPDPELFPYLDFKHCVDKAFDMYKNELFMYGTPQGLPSLLRLLSKHLANYQVFTKPDHIHITSGVQQALAILALMPFPNKKRGILMEQPSYHLFVRLVESYQLPVHGIRRSPQGDIDLDELEHLFRTEDIKFFYTMPRFQNPLGCSYSEPTKKAIAKLAKRYDVYIVEDDYLADLEHDLKSDPIYTYDSSHVIYLKSYAKILFPGLRVGVAVLPPVLDDVFRTFKKVADIDSPMLSQAALEIYIQSGMFERRKHAIRDAYSKRLQQLHESLHAHKEDSYQVTPLGQSGVYTHIVLPPHLSMPLLLERLHKKQVWIQNLTLNYLPSFEPLPLMNLSITRVSEEHIDRGIRIIANEIKHMIKQGRRK</sequence>
<gene>
    <name evidence="9" type="ORF">A8708_08565</name>
</gene>
<keyword evidence="3" id="KW-0032">Aminotransferase</keyword>
<dbReference type="AlphaFoldDB" id="A0A198AN49"/>
<dbReference type="InterPro" id="IPR000524">
    <property type="entry name" value="Tscrpt_reg_HTH_GntR"/>
</dbReference>
<evidence type="ECO:0000256" key="5">
    <source>
        <dbReference type="ARBA" id="ARBA00023015"/>
    </source>
</evidence>
<dbReference type="GO" id="GO:0030170">
    <property type="term" value="F:pyridoxal phosphate binding"/>
    <property type="evidence" value="ECO:0007669"/>
    <property type="project" value="InterPro"/>
</dbReference>
<accession>A0A198AN49</accession>
<evidence type="ECO:0000256" key="4">
    <source>
        <dbReference type="ARBA" id="ARBA00022898"/>
    </source>
</evidence>
<dbReference type="InterPro" id="IPR051446">
    <property type="entry name" value="HTH_trans_reg/aminotransferase"/>
</dbReference>
<dbReference type="GO" id="GO:0003677">
    <property type="term" value="F:DNA binding"/>
    <property type="evidence" value="ECO:0007669"/>
    <property type="project" value="UniProtKB-KW"/>
</dbReference>
<keyword evidence="6" id="KW-0238">DNA-binding</keyword>
<evidence type="ECO:0000256" key="1">
    <source>
        <dbReference type="ARBA" id="ARBA00001933"/>
    </source>
</evidence>
<dbReference type="InterPro" id="IPR015424">
    <property type="entry name" value="PyrdxlP-dep_Trfase"/>
</dbReference>
<dbReference type="CDD" id="cd07377">
    <property type="entry name" value="WHTH_GntR"/>
    <property type="match status" value="1"/>
</dbReference>
<feature type="domain" description="HTH gntR-type" evidence="8">
    <location>
        <begin position="1"/>
        <end position="69"/>
    </location>
</feature>
<dbReference type="PANTHER" id="PTHR46577:SF1">
    <property type="entry name" value="HTH-TYPE TRANSCRIPTIONAL REGULATORY PROTEIN GABR"/>
    <property type="match status" value="1"/>
</dbReference>
<dbReference type="GO" id="GO:0008483">
    <property type="term" value="F:transaminase activity"/>
    <property type="evidence" value="ECO:0007669"/>
    <property type="project" value="UniProtKB-KW"/>
</dbReference>
<keyword evidence="10" id="KW-1185">Reference proteome</keyword>
<evidence type="ECO:0000256" key="6">
    <source>
        <dbReference type="ARBA" id="ARBA00023125"/>
    </source>
</evidence>
<dbReference type="Pfam" id="PF00392">
    <property type="entry name" value="GntR"/>
    <property type="match status" value="1"/>
</dbReference>
<dbReference type="Proteomes" id="UP000078454">
    <property type="component" value="Unassembled WGS sequence"/>
</dbReference>
<dbReference type="SUPFAM" id="SSF53383">
    <property type="entry name" value="PLP-dependent transferases"/>
    <property type="match status" value="1"/>
</dbReference>
<dbReference type="STRING" id="1850517.A8708_08565"/>
<organism evidence="9 10">
    <name type="scientific">Paenibacillus oryzisoli</name>
    <dbReference type="NCBI Taxonomy" id="1850517"/>
    <lineage>
        <taxon>Bacteria</taxon>
        <taxon>Bacillati</taxon>
        <taxon>Bacillota</taxon>
        <taxon>Bacilli</taxon>
        <taxon>Bacillales</taxon>
        <taxon>Paenibacillaceae</taxon>
        <taxon>Paenibacillus</taxon>
    </lineage>
</organism>
<dbReference type="InterPro" id="IPR015421">
    <property type="entry name" value="PyrdxlP-dep_Trfase_major"/>
</dbReference>
<proteinExistence type="inferred from homology"/>
<dbReference type="InterPro" id="IPR004839">
    <property type="entry name" value="Aminotransferase_I/II_large"/>
</dbReference>
<dbReference type="Pfam" id="PF00155">
    <property type="entry name" value="Aminotran_1_2"/>
    <property type="match status" value="1"/>
</dbReference>
<protein>
    <submittedName>
        <fullName evidence="9">GntR family transcriptional regulator</fullName>
    </submittedName>
</protein>
<dbReference type="SMART" id="SM00345">
    <property type="entry name" value="HTH_GNTR"/>
    <property type="match status" value="1"/>
</dbReference>
<keyword evidence="5" id="KW-0805">Transcription regulation</keyword>
<dbReference type="SUPFAM" id="SSF46785">
    <property type="entry name" value="Winged helix' DNA-binding domain"/>
    <property type="match status" value="1"/>
</dbReference>
<evidence type="ECO:0000256" key="7">
    <source>
        <dbReference type="ARBA" id="ARBA00023163"/>
    </source>
</evidence>
<keyword evidence="4" id="KW-0663">Pyridoxal phosphate</keyword>
<dbReference type="Gene3D" id="3.40.640.10">
    <property type="entry name" value="Type I PLP-dependent aspartate aminotransferase-like (Major domain)"/>
    <property type="match status" value="1"/>
</dbReference>
<evidence type="ECO:0000259" key="8">
    <source>
        <dbReference type="PROSITE" id="PS50949"/>
    </source>
</evidence>
<evidence type="ECO:0000313" key="9">
    <source>
        <dbReference type="EMBL" id="OAS22677.1"/>
    </source>
</evidence>